<dbReference type="Proteomes" id="UP001595901">
    <property type="component" value="Unassembled WGS sequence"/>
</dbReference>
<keyword evidence="1" id="KW-0472">Membrane</keyword>
<sequence length="75" mass="8247">MARSKTKSKALWMGLGSSIGIIVLILGISVAPLAKNGNGLGKSSAQHSKLLYWVNTAIPCRERRLRIFISRLRKI</sequence>
<accession>A0ABV8D051</accession>
<evidence type="ECO:0000313" key="3">
    <source>
        <dbReference type="Proteomes" id="UP001595901"/>
    </source>
</evidence>
<feature type="transmembrane region" description="Helical" evidence="1">
    <location>
        <begin position="12"/>
        <end position="34"/>
    </location>
</feature>
<keyword evidence="1" id="KW-0812">Transmembrane</keyword>
<organism evidence="2 3">
    <name type="scientific">Streptococcus dentapri</name>
    <dbReference type="NCBI Taxonomy" id="573564"/>
    <lineage>
        <taxon>Bacteria</taxon>
        <taxon>Bacillati</taxon>
        <taxon>Bacillota</taxon>
        <taxon>Bacilli</taxon>
        <taxon>Lactobacillales</taxon>
        <taxon>Streptococcaceae</taxon>
        <taxon>Streptococcus</taxon>
    </lineage>
</organism>
<dbReference type="EMBL" id="JBHSAC010000029">
    <property type="protein sequence ID" value="MFC3931816.1"/>
    <property type="molecule type" value="Genomic_DNA"/>
</dbReference>
<evidence type="ECO:0000313" key="2">
    <source>
        <dbReference type="EMBL" id="MFC3931816.1"/>
    </source>
</evidence>
<comment type="caution">
    <text evidence="2">The sequence shown here is derived from an EMBL/GenBank/DDBJ whole genome shotgun (WGS) entry which is preliminary data.</text>
</comment>
<reference evidence="3" key="1">
    <citation type="journal article" date="2019" name="Int. J. Syst. Evol. Microbiol.">
        <title>The Global Catalogue of Microorganisms (GCM) 10K type strain sequencing project: providing services to taxonomists for standard genome sequencing and annotation.</title>
        <authorList>
            <consortium name="The Broad Institute Genomics Platform"/>
            <consortium name="The Broad Institute Genome Sequencing Center for Infectious Disease"/>
            <person name="Wu L."/>
            <person name="Ma J."/>
        </authorList>
    </citation>
    <scope>NUCLEOTIDE SEQUENCE [LARGE SCALE GENOMIC DNA]</scope>
    <source>
        <strain evidence="3">CCUG 58728</strain>
    </source>
</reference>
<keyword evidence="3" id="KW-1185">Reference proteome</keyword>
<evidence type="ECO:0000256" key="1">
    <source>
        <dbReference type="SAM" id="Phobius"/>
    </source>
</evidence>
<gene>
    <name evidence="2" type="ORF">ACFOSE_03295</name>
</gene>
<proteinExistence type="predicted"/>
<protein>
    <submittedName>
        <fullName evidence="2">Uncharacterized protein</fullName>
    </submittedName>
</protein>
<dbReference type="RefSeq" id="WP_380430467.1">
    <property type="nucleotide sequence ID" value="NZ_JBHSAC010000029.1"/>
</dbReference>
<keyword evidence="1" id="KW-1133">Transmembrane helix</keyword>
<name>A0ABV8D051_9STRE</name>